<accession>A0ABS5E910</accession>
<organism evidence="3 4">
    <name type="scientific">Neokomagataea anthophila</name>
    <dbReference type="NCBI Taxonomy" id="2826925"/>
    <lineage>
        <taxon>Bacteria</taxon>
        <taxon>Pseudomonadati</taxon>
        <taxon>Pseudomonadota</taxon>
        <taxon>Alphaproteobacteria</taxon>
        <taxon>Acetobacterales</taxon>
        <taxon>Acetobacteraceae</taxon>
        <taxon>Neokomagataea</taxon>
    </lineage>
</organism>
<evidence type="ECO:0000313" key="3">
    <source>
        <dbReference type="EMBL" id="MBR0560376.1"/>
    </source>
</evidence>
<dbReference type="InterPro" id="IPR050210">
    <property type="entry name" value="tRNA_Adenine-N(6)_MTase"/>
</dbReference>
<name>A0ABS5E910_9PROT</name>
<sequence>MTMHTLQASHLRTGTLLNGRLHYEQFAQGYRTGIEPILLAAAVPVRNNQTILDIGCGAGPSLLCLTARNSTLRGIGIETDPATALLARRNLRLNGIKRDQSHVLLGHVPSLPSKLRHIAPNANGRFHHVISNPPWYAPNGKASPDARRNLALRTEHITPEEWITCLTKWVLPGGTLTTILHSSLTDRACMTLRQNGCGSIKLFPLWPRPQREAKLVMIQAIFAGKAAFRMLPGLVLHTVQNSFTPEAENILRDGAPLIL</sequence>
<keyword evidence="4" id="KW-1185">Reference proteome</keyword>
<reference evidence="3 4" key="1">
    <citation type="submission" date="2021-04" db="EMBL/GenBank/DDBJ databases">
        <title>The complete genome sequence of Neokomagataea sp. TBRC 2177.</title>
        <authorList>
            <person name="Charoenyingcharoen P."/>
            <person name="Yukphan P."/>
        </authorList>
    </citation>
    <scope>NUCLEOTIDE SEQUENCE [LARGE SCALE GENOMIC DNA]</scope>
    <source>
        <strain evidence="3 4">TBRC 2177</strain>
    </source>
</reference>
<protein>
    <submittedName>
        <fullName evidence="3">N-6 DNA methylase</fullName>
    </submittedName>
</protein>
<evidence type="ECO:0000313" key="4">
    <source>
        <dbReference type="Proteomes" id="UP000677812"/>
    </source>
</evidence>
<dbReference type="CDD" id="cd02440">
    <property type="entry name" value="AdoMet_MTases"/>
    <property type="match status" value="1"/>
</dbReference>
<dbReference type="SUPFAM" id="SSF53335">
    <property type="entry name" value="S-adenosyl-L-methionine-dependent methyltransferases"/>
    <property type="match status" value="1"/>
</dbReference>
<dbReference type="Proteomes" id="UP000677812">
    <property type="component" value="Unassembled WGS sequence"/>
</dbReference>
<dbReference type="InterPro" id="IPR029063">
    <property type="entry name" value="SAM-dependent_MTases_sf"/>
</dbReference>
<dbReference type="GO" id="GO:0008168">
    <property type="term" value="F:methyltransferase activity"/>
    <property type="evidence" value="ECO:0007669"/>
    <property type="project" value="UniProtKB-KW"/>
</dbReference>
<dbReference type="PANTHER" id="PTHR47739">
    <property type="entry name" value="TRNA1(VAL) (ADENINE(37)-N6)-METHYLTRANSFERASE"/>
    <property type="match status" value="1"/>
</dbReference>
<dbReference type="EMBL" id="JAGRQH010000008">
    <property type="protein sequence ID" value="MBR0560376.1"/>
    <property type="molecule type" value="Genomic_DNA"/>
</dbReference>
<comment type="caution">
    <text evidence="3">The sequence shown here is derived from an EMBL/GenBank/DDBJ whole genome shotgun (WGS) entry which is preliminary data.</text>
</comment>
<dbReference type="PANTHER" id="PTHR47739:SF1">
    <property type="entry name" value="TRNA1(VAL) (ADENINE(37)-N6)-METHYLTRANSFERASE"/>
    <property type="match status" value="1"/>
</dbReference>
<evidence type="ECO:0000259" key="2">
    <source>
        <dbReference type="Pfam" id="PF02384"/>
    </source>
</evidence>
<dbReference type="Gene3D" id="3.40.50.150">
    <property type="entry name" value="Vaccinia Virus protein VP39"/>
    <property type="match status" value="1"/>
</dbReference>
<keyword evidence="3" id="KW-0808">Transferase</keyword>
<keyword evidence="3" id="KW-0489">Methyltransferase</keyword>
<dbReference type="RefSeq" id="WP_211682728.1">
    <property type="nucleotide sequence ID" value="NZ_JAGRQH010000008.1"/>
</dbReference>
<feature type="domain" description="DNA methylase adenine-specific" evidence="2">
    <location>
        <begin position="39"/>
        <end position="138"/>
    </location>
</feature>
<proteinExistence type="inferred from homology"/>
<gene>
    <name evidence="3" type="ORF">KB213_09970</name>
</gene>
<dbReference type="Pfam" id="PF02384">
    <property type="entry name" value="N6_Mtase"/>
    <property type="match status" value="1"/>
</dbReference>
<dbReference type="InterPro" id="IPR003356">
    <property type="entry name" value="DNA_methylase_A-5"/>
</dbReference>
<comment type="similarity">
    <text evidence="1">Belongs to the N(4)/N(6)-methyltransferase family.</text>
</comment>
<dbReference type="GO" id="GO:0032259">
    <property type="term" value="P:methylation"/>
    <property type="evidence" value="ECO:0007669"/>
    <property type="project" value="UniProtKB-KW"/>
</dbReference>
<evidence type="ECO:0000256" key="1">
    <source>
        <dbReference type="ARBA" id="ARBA00006594"/>
    </source>
</evidence>